<dbReference type="SUPFAM" id="SSF81321">
    <property type="entry name" value="Family A G protein-coupled receptor-like"/>
    <property type="match status" value="1"/>
</dbReference>
<name>A0A183FM06_HELPZ</name>
<dbReference type="OrthoDB" id="5846551at2759"/>
<keyword evidence="1" id="KW-0472">Membrane</keyword>
<evidence type="ECO:0000313" key="3">
    <source>
        <dbReference type="Proteomes" id="UP000050761"/>
    </source>
</evidence>
<dbReference type="Gene3D" id="1.20.1070.10">
    <property type="entry name" value="Rhodopsin 7-helix transmembrane proteins"/>
    <property type="match status" value="1"/>
</dbReference>
<evidence type="ECO:0000256" key="1">
    <source>
        <dbReference type="SAM" id="Phobius"/>
    </source>
</evidence>
<dbReference type="AlphaFoldDB" id="A0A183FM06"/>
<protein>
    <submittedName>
        <fullName evidence="4">G protein-coupled receptor</fullName>
    </submittedName>
</protein>
<accession>A0A3P8BTP4</accession>
<keyword evidence="3" id="KW-1185">Reference proteome</keyword>
<dbReference type="WBParaSite" id="HPBE_0000836401-mRNA-1">
    <property type="protein sequence ID" value="HPBE_0000836401-mRNA-1"/>
    <property type="gene ID" value="HPBE_0000836401"/>
</dbReference>
<accession>A0A183FM06</accession>
<dbReference type="Proteomes" id="UP000050761">
    <property type="component" value="Unassembled WGS sequence"/>
</dbReference>
<keyword evidence="1" id="KW-1133">Transmembrane helix</keyword>
<dbReference type="EMBL" id="UZAH01026131">
    <property type="protein sequence ID" value="VDO76065.1"/>
    <property type="molecule type" value="Genomic_DNA"/>
</dbReference>
<proteinExistence type="predicted"/>
<gene>
    <name evidence="2" type="ORF">HPBE_LOCUS8365</name>
</gene>
<reference evidence="4" key="2">
    <citation type="submission" date="2019-09" db="UniProtKB">
        <authorList>
            <consortium name="WormBaseParasite"/>
        </authorList>
    </citation>
    <scope>IDENTIFICATION</scope>
</reference>
<sequence length="233" mass="26347">TTTEIGLPHSLFDRFILNRNELPEETTKVCRSSADQIFGNQIVEEDNRRESHLKLKNLAEKSRISFSFQPTDKFGDDDRARVLLISCMYLVVILVLCLMTMLVCSRLILSAVQFACSAKTMQLQRQLQKSLVIQFIIPFLFIQLPFCSCCLAPLFQIETGVLADFLPFLFSWSPVLNAIAVMYFVKDFRLKSGTLPFVSRGFNANSTASAVDRRHSGVFVVADDDRANVTVVF</sequence>
<feature type="transmembrane region" description="Helical" evidence="1">
    <location>
        <begin position="82"/>
        <end position="109"/>
    </location>
</feature>
<organism evidence="3 4">
    <name type="scientific">Heligmosomoides polygyrus</name>
    <name type="common">Parasitic roundworm</name>
    <dbReference type="NCBI Taxonomy" id="6339"/>
    <lineage>
        <taxon>Eukaryota</taxon>
        <taxon>Metazoa</taxon>
        <taxon>Ecdysozoa</taxon>
        <taxon>Nematoda</taxon>
        <taxon>Chromadorea</taxon>
        <taxon>Rhabditida</taxon>
        <taxon>Rhabditina</taxon>
        <taxon>Rhabditomorpha</taxon>
        <taxon>Strongyloidea</taxon>
        <taxon>Heligmosomidae</taxon>
        <taxon>Heligmosomoides</taxon>
    </lineage>
</organism>
<keyword evidence="1" id="KW-0812">Transmembrane</keyword>
<feature type="transmembrane region" description="Helical" evidence="1">
    <location>
        <begin position="161"/>
        <end position="185"/>
    </location>
</feature>
<dbReference type="InterPro" id="IPR019428">
    <property type="entry name" value="7TM_GPCR_serpentine_rcpt_Str"/>
</dbReference>
<evidence type="ECO:0000313" key="4">
    <source>
        <dbReference type="WBParaSite" id="HPBE_0000836401-mRNA-1"/>
    </source>
</evidence>
<dbReference type="PANTHER" id="PTHR47758">
    <property type="entry name" value="SERPENTINE RECEPTOR, CLASS M-RELATED"/>
    <property type="match status" value="1"/>
</dbReference>
<reference evidence="2 3" key="1">
    <citation type="submission" date="2018-11" db="EMBL/GenBank/DDBJ databases">
        <authorList>
            <consortium name="Pathogen Informatics"/>
        </authorList>
    </citation>
    <scope>NUCLEOTIDE SEQUENCE [LARGE SCALE GENOMIC DNA]</scope>
</reference>
<evidence type="ECO:0000313" key="2">
    <source>
        <dbReference type="EMBL" id="VDO76065.1"/>
    </source>
</evidence>
<dbReference type="Pfam" id="PF10326">
    <property type="entry name" value="7TM_GPCR_Str"/>
    <property type="match status" value="1"/>
</dbReference>
<feature type="transmembrane region" description="Helical" evidence="1">
    <location>
        <begin position="130"/>
        <end position="155"/>
    </location>
</feature>